<dbReference type="InterPro" id="IPR019734">
    <property type="entry name" value="TPR_rpt"/>
</dbReference>
<protein>
    <submittedName>
        <fullName evidence="7">Serine/threonine protein kinase</fullName>
    </submittedName>
</protein>
<dbReference type="CDD" id="cd14014">
    <property type="entry name" value="STKc_PknB_like"/>
    <property type="match status" value="1"/>
</dbReference>
<dbReference type="PROSITE" id="PS50011">
    <property type="entry name" value="PROTEIN_KINASE_DOM"/>
    <property type="match status" value="1"/>
</dbReference>
<dbReference type="SMART" id="SM00220">
    <property type="entry name" value="S_TKc"/>
    <property type="match status" value="1"/>
</dbReference>
<dbReference type="PANTHER" id="PTHR43289">
    <property type="entry name" value="MITOGEN-ACTIVATED PROTEIN KINASE KINASE KINASE 20-RELATED"/>
    <property type="match status" value="1"/>
</dbReference>
<dbReference type="PROSITE" id="PS00108">
    <property type="entry name" value="PROTEIN_KINASE_ST"/>
    <property type="match status" value="1"/>
</dbReference>
<keyword evidence="3 7" id="KW-0418">Kinase</keyword>
<dbReference type="Gene3D" id="1.25.40.10">
    <property type="entry name" value="Tetratricopeptide repeat domain"/>
    <property type="match status" value="3"/>
</dbReference>
<dbReference type="EMBL" id="JAGQHS010000029">
    <property type="protein sequence ID" value="MCA9755668.1"/>
    <property type="molecule type" value="Genomic_DNA"/>
</dbReference>
<dbReference type="InterPro" id="IPR011990">
    <property type="entry name" value="TPR-like_helical_dom_sf"/>
</dbReference>
<dbReference type="GO" id="GO:0005524">
    <property type="term" value="F:ATP binding"/>
    <property type="evidence" value="ECO:0007669"/>
    <property type="project" value="UniProtKB-UniRule"/>
</dbReference>
<evidence type="ECO:0000256" key="4">
    <source>
        <dbReference type="ARBA" id="ARBA00022840"/>
    </source>
</evidence>
<dbReference type="Proteomes" id="UP000739538">
    <property type="component" value="Unassembled WGS sequence"/>
</dbReference>
<evidence type="ECO:0000256" key="3">
    <source>
        <dbReference type="ARBA" id="ARBA00022777"/>
    </source>
</evidence>
<dbReference type="Gene3D" id="1.10.510.10">
    <property type="entry name" value="Transferase(Phosphotransferase) domain 1"/>
    <property type="match status" value="1"/>
</dbReference>
<comment type="caution">
    <text evidence="7">The sequence shown here is derived from an EMBL/GenBank/DDBJ whole genome shotgun (WGS) entry which is preliminary data.</text>
</comment>
<dbReference type="GO" id="GO:0004674">
    <property type="term" value="F:protein serine/threonine kinase activity"/>
    <property type="evidence" value="ECO:0007669"/>
    <property type="project" value="UniProtKB-KW"/>
</dbReference>
<organism evidence="7 8">
    <name type="scientific">Eiseniibacteriota bacterium</name>
    <dbReference type="NCBI Taxonomy" id="2212470"/>
    <lineage>
        <taxon>Bacteria</taxon>
        <taxon>Candidatus Eiseniibacteriota</taxon>
    </lineage>
</organism>
<evidence type="ECO:0000256" key="5">
    <source>
        <dbReference type="PROSITE-ProRule" id="PRU10141"/>
    </source>
</evidence>
<reference evidence="7" key="1">
    <citation type="submission" date="2020-04" db="EMBL/GenBank/DDBJ databases">
        <authorList>
            <person name="Zhang T."/>
        </authorList>
    </citation>
    <scope>NUCLEOTIDE SEQUENCE</scope>
    <source>
        <strain evidence="7">HKST-UBA02</strain>
    </source>
</reference>
<dbReference type="Gene3D" id="3.30.200.20">
    <property type="entry name" value="Phosphorylase Kinase, domain 1"/>
    <property type="match status" value="1"/>
</dbReference>
<dbReference type="InterPro" id="IPR008271">
    <property type="entry name" value="Ser/Thr_kinase_AS"/>
</dbReference>
<feature type="binding site" evidence="5">
    <location>
        <position position="110"/>
    </location>
    <ligand>
        <name>ATP</name>
        <dbReference type="ChEBI" id="CHEBI:30616"/>
    </ligand>
</feature>
<evidence type="ECO:0000256" key="1">
    <source>
        <dbReference type="ARBA" id="ARBA00022679"/>
    </source>
</evidence>
<dbReference type="InterPro" id="IPR000719">
    <property type="entry name" value="Prot_kinase_dom"/>
</dbReference>
<accession>A0A956NB26</accession>
<reference evidence="7" key="2">
    <citation type="journal article" date="2021" name="Microbiome">
        <title>Successional dynamics and alternative stable states in a saline activated sludge microbial community over 9 years.</title>
        <authorList>
            <person name="Wang Y."/>
            <person name="Ye J."/>
            <person name="Ju F."/>
            <person name="Liu L."/>
            <person name="Boyd J.A."/>
            <person name="Deng Y."/>
            <person name="Parks D.H."/>
            <person name="Jiang X."/>
            <person name="Yin X."/>
            <person name="Woodcroft B.J."/>
            <person name="Tyson G.W."/>
            <person name="Hugenholtz P."/>
            <person name="Polz M.F."/>
            <person name="Zhang T."/>
        </authorList>
    </citation>
    <scope>NUCLEOTIDE SEQUENCE</scope>
    <source>
        <strain evidence="7">HKST-UBA02</strain>
    </source>
</reference>
<keyword evidence="1" id="KW-0808">Transferase</keyword>
<keyword evidence="4 5" id="KW-0067">ATP-binding</keyword>
<keyword evidence="2 5" id="KW-0547">Nucleotide-binding</keyword>
<evidence type="ECO:0000259" key="6">
    <source>
        <dbReference type="PROSITE" id="PS50011"/>
    </source>
</evidence>
<dbReference type="SUPFAM" id="SSF56112">
    <property type="entry name" value="Protein kinase-like (PK-like)"/>
    <property type="match status" value="1"/>
</dbReference>
<sequence>MNDPRWNDIERIYFAALELAPEERESYVAQACAHDEGLGREIRSLLGVTGDEHLLSIERNLLADEEPALDRTGETISGYRLAERIGQGGMGEVYRAERMGGEFSQVVALKLLRPEHRSTEAIRRFRTERHILAQLEHPAIVPILDGGVDDTEQPWFVMPLVQGVPITAFVRRDGLDVRARVRLFLRVCEAVQYAHRNLIVHRDLKPSNILVDEDGAPRLLDFGIAKLLDTGRNGGDTAPGSIAETRTGMWLMTPDYAAPEQVLEQRPTTSVDIYALGVLLYELLSGQNPQASDEHPRTEQLRRVCELDPPPPSRIATGPDRAQIEGDLDTIVLMAVRKEPERRYSTVTEFAEDLGRWLDALPVRARPNTLQYRATRFVQRNRTSVTVAVLLLTGLLAFAALSARQTVVLREQRDRVELERDRAQHVVDLLAELFRTTDPKTHPGGDTLRVTQFLELSEAKVLRELEAEPLLQAEMQHVLGVVHRNRSSFESARNLLESAFRAQLDREGWENDRTLTFFHEFAVLEKDLGAGDADSLLRRSLDLRRNRYGEESLPVAQACIDLAGAVYDLDEALALAERGVRLRRRLAPTDSLALAEAINSEGVQHFRRSDWDSAIQSFGAASTLAVRKLGDDDPVSLEYLGNLSTTLANDPSQLGRAEEIERRVLTARRRIFGENSQVVATNLNNLGSLLVLQRKTERARPVYEQALAIYETLFGDRHELIAITLRNLATIAILDGDFDGAHRIAEECVAACPSSMPLDSPTYVFYELVPAWVRFEEGEIAAALAEFQRMQDKLEATAPESPMAAGLESLIGVSLLELGRAEQAESHLRRAESIREQVPTIPALRAESQLLLGLVELARGDTSSATPRMEANLEAYRAWVLASPRILRLAEAASAERDASSGSH</sequence>
<evidence type="ECO:0000313" key="8">
    <source>
        <dbReference type="Proteomes" id="UP000739538"/>
    </source>
</evidence>
<proteinExistence type="predicted"/>
<gene>
    <name evidence="7" type="ORF">KDA27_07700</name>
</gene>
<dbReference type="InterPro" id="IPR011009">
    <property type="entry name" value="Kinase-like_dom_sf"/>
</dbReference>
<dbReference type="SUPFAM" id="SSF48452">
    <property type="entry name" value="TPR-like"/>
    <property type="match status" value="2"/>
</dbReference>
<dbReference type="AlphaFoldDB" id="A0A956NB26"/>
<dbReference type="SMART" id="SM00028">
    <property type="entry name" value="TPR"/>
    <property type="match status" value="4"/>
</dbReference>
<keyword evidence="7" id="KW-0723">Serine/threonine-protein kinase</keyword>
<dbReference type="Pfam" id="PF00069">
    <property type="entry name" value="Pkinase"/>
    <property type="match status" value="1"/>
</dbReference>
<dbReference type="PROSITE" id="PS00107">
    <property type="entry name" value="PROTEIN_KINASE_ATP"/>
    <property type="match status" value="1"/>
</dbReference>
<feature type="domain" description="Protein kinase" evidence="6">
    <location>
        <begin position="79"/>
        <end position="358"/>
    </location>
</feature>
<evidence type="ECO:0000313" key="7">
    <source>
        <dbReference type="EMBL" id="MCA9755668.1"/>
    </source>
</evidence>
<evidence type="ECO:0000256" key="2">
    <source>
        <dbReference type="ARBA" id="ARBA00022741"/>
    </source>
</evidence>
<name>A0A956NB26_UNCEI</name>
<dbReference type="Pfam" id="PF13424">
    <property type="entry name" value="TPR_12"/>
    <property type="match status" value="1"/>
</dbReference>
<dbReference type="PANTHER" id="PTHR43289:SF6">
    <property type="entry name" value="SERINE_THREONINE-PROTEIN KINASE NEKL-3"/>
    <property type="match status" value="1"/>
</dbReference>
<dbReference type="InterPro" id="IPR017441">
    <property type="entry name" value="Protein_kinase_ATP_BS"/>
</dbReference>